<reference evidence="2" key="2">
    <citation type="submission" date="2014-07" db="EMBL/GenBank/DDBJ databases">
        <authorList>
            <person name="Hull J."/>
        </authorList>
    </citation>
    <scope>NUCLEOTIDE SEQUENCE</scope>
</reference>
<reference evidence="2" key="1">
    <citation type="journal article" date="2014" name="PLoS ONE">
        <title>Transcriptome-Based Identification of ABC Transporters in the Western Tarnished Plant Bug Lygus hesperus.</title>
        <authorList>
            <person name="Hull J.J."/>
            <person name="Chaney K."/>
            <person name="Geib S.M."/>
            <person name="Fabrick J.A."/>
            <person name="Brent C.S."/>
            <person name="Walsh D."/>
            <person name="Lavine L.C."/>
        </authorList>
    </citation>
    <scope>NUCLEOTIDE SEQUENCE</scope>
</reference>
<dbReference type="AlphaFoldDB" id="A0A0A9ZHV6"/>
<dbReference type="EMBL" id="GBHO01001544">
    <property type="protein sequence ID" value="JAG42060.1"/>
    <property type="molecule type" value="Transcribed_RNA"/>
</dbReference>
<sequence>VFSREMMERVECNQALFSSTKTTKCDTCESHKTCTKLKSFEAVNKNRQQNSKDNSDEDWIDSNLNSNVLKLDLNSFSELFKTMEKSMAIFNSTFDSMNQTLHHLEKSLGGVKKGDDSLQLKNQQKEVEELVTKTIELEQTLLNSTVDMEGILATVNECSSAIEEVSVMRAYKQLKPDILVMQLRQAPQKRNWIESVCSKSFTATEFSNFQEKSIYVNERLNLQKNGIFWLARETAKEYNFKFVCTNDEEIFMKKDESTATRATRVSDLDVLKIDQRMGELGLDLFGKLKLIGNSCTTDKNTDECFDCKINLVG</sequence>
<accession>A0A0A9ZHV6</accession>
<gene>
    <name evidence="2" type="primary">yomI</name>
    <name evidence="2" type="ORF">CM83_100299</name>
</gene>
<evidence type="ECO:0000313" key="2">
    <source>
        <dbReference type="EMBL" id="JAG42060.1"/>
    </source>
</evidence>
<feature type="non-terminal residue" evidence="2">
    <location>
        <position position="1"/>
    </location>
</feature>
<proteinExistence type="predicted"/>
<protein>
    <submittedName>
        <fullName evidence="2">SPBc2 prophage-derived uncharacterized transglycosylase yomI</fullName>
    </submittedName>
</protein>
<organism evidence="2">
    <name type="scientific">Lygus hesperus</name>
    <name type="common">Western plant bug</name>
    <dbReference type="NCBI Taxonomy" id="30085"/>
    <lineage>
        <taxon>Eukaryota</taxon>
        <taxon>Metazoa</taxon>
        <taxon>Ecdysozoa</taxon>
        <taxon>Arthropoda</taxon>
        <taxon>Hexapoda</taxon>
        <taxon>Insecta</taxon>
        <taxon>Pterygota</taxon>
        <taxon>Neoptera</taxon>
        <taxon>Paraneoptera</taxon>
        <taxon>Hemiptera</taxon>
        <taxon>Heteroptera</taxon>
        <taxon>Panheteroptera</taxon>
        <taxon>Cimicomorpha</taxon>
        <taxon>Miridae</taxon>
        <taxon>Mirini</taxon>
        <taxon>Lygus</taxon>
    </lineage>
</organism>
<evidence type="ECO:0000259" key="1">
    <source>
        <dbReference type="Pfam" id="PF25298"/>
    </source>
</evidence>
<dbReference type="InterPro" id="IPR057251">
    <property type="entry name" value="FP_C"/>
</dbReference>
<feature type="domain" description="FP protein C-terminal" evidence="1">
    <location>
        <begin position="227"/>
        <end position="259"/>
    </location>
</feature>
<dbReference type="Pfam" id="PF25298">
    <property type="entry name" value="Baculo_FP_2nd"/>
    <property type="match status" value="1"/>
</dbReference>
<feature type="non-terminal residue" evidence="2">
    <location>
        <position position="313"/>
    </location>
</feature>
<name>A0A0A9ZHV6_LYGHE</name>